<dbReference type="PROSITE" id="PS50927">
    <property type="entry name" value="BULB_LECTIN"/>
    <property type="match status" value="1"/>
</dbReference>
<dbReference type="Proteomes" id="UP000729402">
    <property type="component" value="Unassembled WGS sequence"/>
</dbReference>
<accession>A0A8J5SEK3</accession>
<protein>
    <recommendedName>
        <fullName evidence="1">Bulb-type lectin domain-containing protein</fullName>
    </recommendedName>
</protein>
<evidence type="ECO:0000259" key="1">
    <source>
        <dbReference type="PROSITE" id="PS50927"/>
    </source>
</evidence>
<comment type="caution">
    <text evidence="2">The sequence shown here is derived from an EMBL/GenBank/DDBJ whole genome shotgun (WGS) entry which is preliminary data.</text>
</comment>
<dbReference type="InterPro" id="IPR001480">
    <property type="entry name" value="Bulb-type_lectin_dom"/>
</dbReference>
<dbReference type="OrthoDB" id="4062651at2759"/>
<name>A0A8J5SEK3_ZIZPA</name>
<dbReference type="PANTHER" id="PTHR32444:SF183">
    <property type="entry name" value="APPLE DOMAIN-CONTAINING PROTEIN"/>
    <property type="match status" value="1"/>
</dbReference>
<evidence type="ECO:0000313" key="2">
    <source>
        <dbReference type="EMBL" id="KAG8074351.1"/>
    </source>
</evidence>
<dbReference type="AlphaFoldDB" id="A0A8J5SEK3"/>
<sequence>MKGDRYKKLIWSSNSTRPCDDEAAAAVLLESGNLVLRCQEVGSSPAVICWQSFDHPTDTLLPGGWVGLNKRTGEYQALRSRRTATDPSTGLYASRVDPYGSGQYVLLWNDTTVYHYISAWNGKYFVSIPGMGIQERYTFTYVNNDEEESYSFHVADPSAVRLEDSDEPAWADHPVRMVPRLRAVQRLLFVRGFRSVR</sequence>
<organism evidence="2 3">
    <name type="scientific">Zizania palustris</name>
    <name type="common">Northern wild rice</name>
    <dbReference type="NCBI Taxonomy" id="103762"/>
    <lineage>
        <taxon>Eukaryota</taxon>
        <taxon>Viridiplantae</taxon>
        <taxon>Streptophyta</taxon>
        <taxon>Embryophyta</taxon>
        <taxon>Tracheophyta</taxon>
        <taxon>Spermatophyta</taxon>
        <taxon>Magnoliopsida</taxon>
        <taxon>Liliopsida</taxon>
        <taxon>Poales</taxon>
        <taxon>Poaceae</taxon>
        <taxon>BOP clade</taxon>
        <taxon>Oryzoideae</taxon>
        <taxon>Oryzeae</taxon>
        <taxon>Zizaniinae</taxon>
        <taxon>Zizania</taxon>
    </lineage>
</organism>
<dbReference type="PANTHER" id="PTHR32444">
    <property type="entry name" value="BULB-TYPE LECTIN DOMAIN-CONTAINING PROTEIN"/>
    <property type="match status" value="1"/>
</dbReference>
<reference evidence="2" key="2">
    <citation type="submission" date="2021-02" db="EMBL/GenBank/DDBJ databases">
        <authorList>
            <person name="Kimball J.A."/>
            <person name="Haas M.W."/>
            <person name="Macchietto M."/>
            <person name="Kono T."/>
            <person name="Duquette J."/>
            <person name="Shao M."/>
        </authorList>
    </citation>
    <scope>NUCLEOTIDE SEQUENCE</scope>
    <source>
        <tissue evidence="2">Fresh leaf tissue</tissue>
    </source>
</reference>
<feature type="domain" description="Bulb-type lectin" evidence="1">
    <location>
        <begin position="1"/>
        <end position="49"/>
    </location>
</feature>
<evidence type="ECO:0000313" key="3">
    <source>
        <dbReference type="Proteomes" id="UP000729402"/>
    </source>
</evidence>
<reference evidence="2" key="1">
    <citation type="journal article" date="2021" name="bioRxiv">
        <title>Whole Genome Assembly and Annotation of Northern Wild Rice, Zizania palustris L., Supports a Whole Genome Duplication in the Zizania Genus.</title>
        <authorList>
            <person name="Haas M."/>
            <person name="Kono T."/>
            <person name="Macchietto M."/>
            <person name="Millas R."/>
            <person name="McGilp L."/>
            <person name="Shao M."/>
            <person name="Duquette J."/>
            <person name="Hirsch C.N."/>
            <person name="Kimball J."/>
        </authorList>
    </citation>
    <scope>NUCLEOTIDE SEQUENCE</scope>
    <source>
        <tissue evidence="2">Fresh leaf tissue</tissue>
    </source>
</reference>
<keyword evidence="3" id="KW-1185">Reference proteome</keyword>
<dbReference type="Pfam" id="PF01453">
    <property type="entry name" value="B_lectin"/>
    <property type="match status" value="1"/>
</dbReference>
<dbReference type="EMBL" id="JAAALK010000283">
    <property type="protein sequence ID" value="KAG8074351.1"/>
    <property type="molecule type" value="Genomic_DNA"/>
</dbReference>
<proteinExistence type="predicted"/>
<gene>
    <name evidence="2" type="ORF">GUJ93_ZPchr0006g42941</name>
</gene>